<evidence type="ECO:0000256" key="10">
    <source>
        <dbReference type="ARBA" id="ARBA00023146"/>
    </source>
</evidence>
<dbReference type="FunFam" id="3.30.930.10:FF:000005">
    <property type="entry name" value="Histidine--tRNA ligase"/>
    <property type="match status" value="1"/>
</dbReference>
<proteinExistence type="inferred from homology"/>
<evidence type="ECO:0000256" key="3">
    <source>
        <dbReference type="ARBA" id="ARBA00011738"/>
    </source>
</evidence>
<dbReference type="InterPro" id="IPR041715">
    <property type="entry name" value="HisRS-like_core"/>
</dbReference>
<evidence type="ECO:0000256" key="6">
    <source>
        <dbReference type="ARBA" id="ARBA00022598"/>
    </source>
</evidence>
<evidence type="ECO:0000256" key="7">
    <source>
        <dbReference type="ARBA" id="ARBA00022741"/>
    </source>
</evidence>
<dbReference type="InterPro" id="IPR006195">
    <property type="entry name" value="aa-tRNA-synth_II"/>
</dbReference>
<dbReference type="SUPFAM" id="SSF52954">
    <property type="entry name" value="Class II aaRS ABD-related"/>
    <property type="match status" value="1"/>
</dbReference>
<dbReference type="EC" id="6.1.1.21" evidence="4"/>
<evidence type="ECO:0000256" key="8">
    <source>
        <dbReference type="ARBA" id="ARBA00022840"/>
    </source>
</evidence>
<sequence length="422" mass="48196">MKIQAIRGVKDIMPDEVEKWRWVENKADQVFTRYGFKEIRLPIFEKTKLFSRGIGETTDIVEKEMYTFEDRGGEKVTLRPEGTASVVRAFIEHKMYASQTVHKFYYLGPMFRYERPQAGRFRQFYQIGVEAMGSHNPSIDAEVMTMLMDFFNILGLNQFELQINSLGCDKCRPGYRETLKKSITSHLSDLCENCNKRYQKNPLRVLDCKVERDIEIASGLPKITEHICNECKYHFEKVQALLSEAMVPYSINSRLVRGLDYYTHTAFEITSDELGAQNAICGGGRYNTLVEEFEGPSTPCFGFALGLERLIFLVPFDKVEGIENNPDVFVVSLGEEAESRVFNLIHQLRSGGLSVERDYDGGSMKSQMRKANKSTSRFALIIGENEIKSGNYQLKNMQDGKQSNITAASCVEEIKTLINKKI</sequence>
<dbReference type="SUPFAM" id="SSF55681">
    <property type="entry name" value="Class II aaRS and biotin synthetases"/>
    <property type="match status" value="1"/>
</dbReference>
<evidence type="ECO:0000256" key="2">
    <source>
        <dbReference type="ARBA" id="ARBA00008226"/>
    </source>
</evidence>
<dbReference type="Gene3D" id="3.30.930.10">
    <property type="entry name" value="Bira Bifunctional Protein, Domain 2"/>
    <property type="match status" value="1"/>
</dbReference>
<evidence type="ECO:0000256" key="4">
    <source>
        <dbReference type="ARBA" id="ARBA00012815"/>
    </source>
</evidence>
<keyword evidence="10" id="KW-0030">Aminoacyl-tRNA synthetase</keyword>
<dbReference type="GO" id="GO:0006427">
    <property type="term" value="P:histidyl-tRNA aminoacylation"/>
    <property type="evidence" value="ECO:0007669"/>
    <property type="project" value="InterPro"/>
</dbReference>
<evidence type="ECO:0000256" key="9">
    <source>
        <dbReference type="ARBA" id="ARBA00022917"/>
    </source>
</evidence>
<comment type="subunit">
    <text evidence="3">Homodimer.</text>
</comment>
<comment type="subcellular location">
    <subcellularLocation>
        <location evidence="1">Cytoplasm</location>
    </subcellularLocation>
</comment>
<accession>A0A381SFK2</accession>
<gene>
    <name evidence="14" type="ORF">METZ01_LOCUS53941</name>
</gene>
<evidence type="ECO:0000259" key="13">
    <source>
        <dbReference type="PROSITE" id="PS50862"/>
    </source>
</evidence>
<dbReference type="InterPro" id="IPR033656">
    <property type="entry name" value="HisRS_anticodon"/>
</dbReference>
<dbReference type="InterPro" id="IPR004154">
    <property type="entry name" value="Anticodon-bd"/>
</dbReference>
<evidence type="ECO:0000256" key="11">
    <source>
        <dbReference type="ARBA" id="ARBA00030619"/>
    </source>
</evidence>
<keyword evidence="7" id="KW-0547">Nucleotide-binding</keyword>
<reference evidence="14" key="1">
    <citation type="submission" date="2018-05" db="EMBL/GenBank/DDBJ databases">
        <authorList>
            <person name="Lanie J.A."/>
            <person name="Ng W.-L."/>
            <person name="Kazmierczak K.M."/>
            <person name="Andrzejewski T.M."/>
            <person name="Davidsen T.M."/>
            <person name="Wayne K.J."/>
            <person name="Tettelin H."/>
            <person name="Glass J.I."/>
            <person name="Rusch D."/>
            <person name="Podicherti R."/>
            <person name="Tsui H.-C.T."/>
            <person name="Winkler M.E."/>
        </authorList>
    </citation>
    <scope>NUCLEOTIDE SEQUENCE</scope>
</reference>
<dbReference type="PANTHER" id="PTHR43707:SF1">
    <property type="entry name" value="HISTIDINE--TRNA LIGASE, MITOCHONDRIAL-RELATED"/>
    <property type="match status" value="1"/>
</dbReference>
<keyword evidence="5" id="KW-0963">Cytoplasm</keyword>
<dbReference type="GO" id="GO:0005737">
    <property type="term" value="C:cytoplasm"/>
    <property type="evidence" value="ECO:0007669"/>
    <property type="project" value="UniProtKB-SubCell"/>
</dbReference>
<dbReference type="GO" id="GO:0005524">
    <property type="term" value="F:ATP binding"/>
    <property type="evidence" value="ECO:0007669"/>
    <property type="project" value="UniProtKB-KW"/>
</dbReference>
<dbReference type="PANTHER" id="PTHR43707">
    <property type="entry name" value="HISTIDYL-TRNA SYNTHETASE"/>
    <property type="match status" value="1"/>
</dbReference>
<dbReference type="NCBIfam" id="TIGR00442">
    <property type="entry name" value="hisS"/>
    <property type="match status" value="1"/>
</dbReference>
<dbReference type="CDD" id="cd00773">
    <property type="entry name" value="HisRS-like_core"/>
    <property type="match status" value="1"/>
</dbReference>
<organism evidence="14">
    <name type="scientific">marine metagenome</name>
    <dbReference type="NCBI Taxonomy" id="408172"/>
    <lineage>
        <taxon>unclassified sequences</taxon>
        <taxon>metagenomes</taxon>
        <taxon>ecological metagenomes</taxon>
    </lineage>
</organism>
<dbReference type="InterPro" id="IPR045864">
    <property type="entry name" value="aa-tRNA-synth_II/BPL/LPL"/>
</dbReference>
<keyword evidence="6" id="KW-0436">Ligase</keyword>
<dbReference type="InterPro" id="IPR004516">
    <property type="entry name" value="HisRS/HisZ"/>
</dbReference>
<name>A0A381SFK2_9ZZZZ</name>
<protein>
    <recommendedName>
        <fullName evidence="4">histidine--tRNA ligase</fullName>
        <ecNumber evidence="4">6.1.1.21</ecNumber>
    </recommendedName>
    <alternativeName>
        <fullName evidence="11">Histidyl-tRNA synthetase</fullName>
    </alternativeName>
</protein>
<dbReference type="InterPro" id="IPR015807">
    <property type="entry name" value="His-tRNA-ligase"/>
</dbReference>
<dbReference type="CDD" id="cd00859">
    <property type="entry name" value="HisRS_anticodon"/>
    <property type="match status" value="1"/>
</dbReference>
<dbReference type="PROSITE" id="PS50862">
    <property type="entry name" value="AA_TRNA_LIGASE_II"/>
    <property type="match status" value="1"/>
</dbReference>
<dbReference type="Gene3D" id="3.40.50.800">
    <property type="entry name" value="Anticodon-binding domain"/>
    <property type="match status" value="1"/>
</dbReference>
<keyword evidence="9" id="KW-0648">Protein biosynthesis</keyword>
<dbReference type="HAMAP" id="MF_00127">
    <property type="entry name" value="His_tRNA_synth"/>
    <property type="match status" value="1"/>
</dbReference>
<comment type="catalytic activity">
    <reaction evidence="12">
        <text>tRNA(His) + L-histidine + ATP = L-histidyl-tRNA(His) + AMP + diphosphate + H(+)</text>
        <dbReference type="Rhea" id="RHEA:17313"/>
        <dbReference type="Rhea" id="RHEA-COMP:9665"/>
        <dbReference type="Rhea" id="RHEA-COMP:9689"/>
        <dbReference type="ChEBI" id="CHEBI:15378"/>
        <dbReference type="ChEBI" id="CHEBI:30616"/>
        <dbReference type="ChEBI" id="CHEBI:33019"/>
        <dbReference type="ChEBI" id="CHEBI:57595"/>
        <dbReference type="ChEBI" id="CHEBI:78442"/>
        <dbReference type="ChEBI" id="CHEBI:78527"/>
        <dbReference type="ChEBI" id="CHEBI:456215"/>
        <dbReference type="EC" id="6.1.1.21"/>
    </reaction>
</comment>
<dbReference type="PIRSF" id="PIRSF001549">
    <property type="entry name" value="His-tRNA_synth"/>
    <property type="match status" value="1"/>
</dbReference>
<keyword evidence="8" id="KW-0067">ATP-binding</keyword>
<evidence type="ECO:0000256" key="5">
    <source>
        <dbReference type="ARBA" id="ARBA00022490"/>
    </source>
</evidence>
<comment type="similarity">
    <text evidence="2">Belongs to the class-II aminoacyl-tRNA synthetase family.</text>
</comment>
<dbReference type="GO" id="GO:0004821">
    <property type="term" value="F:histidine-tRNA ligase activity"/>
    <property type="evidence" value="ECO:0007669"/>
    <property type="project" value="UniProtKB-EC"/>
</dbReference>
<feature type="domain" description="Aminoacyl-transfer RNA synthetases class-II family profile" evidence="13">
    <location>
        <begin position="1"/>
        <end position="314"/>
    </location>
</feature>
<dbReference type="AlphaFoldDB" id="A0A381SFK2"/>
<dbReference type="InterPro" id="IPR036621">
    <property type="entry name" value="Anticodon-bd_dom_sf"/>
</dbReference>
<evidence type="ECO:0000256" key="12">
    <source>
        <dbReference type="ARBA" id="ARBA00047639"/>
    </source>
</evidence>
<dbReference type="Pfam" id="PF13393">
    <property type="entry name" value="tRNA-synt_His"/>
    <property type="match status" value="1"/>
</dbReference>
<evidence type="ECO:0000313" key="14">
    <source>
        <dbReference type="EMBL" id="SVA01087.1"/>
    </source>
</evidence>
<evidence type="ECO:0000256" key="1">
    <source>
        <dbReference type="ARBA" id="ARBA00004496"/>
    </source>
</evidence>
<dbReference type="Pfam" id="PF03129">
    <property type="entry name" value="HGTP_anticodon"/>
    <property type="match status" value="1"/>
</dbReference>
<dbReference type="EMBL" id="UINC01002868">
    <property type="protein sequence ID" value="SVA01087.1"/>
    <property type="molecule type" value="Genomic_DNA"/>
</dbReference>